<reference evidence="2 3" key="1">
    <citation type="submission" date="2015-12" db="EMBL/GenBank/DDBJ databases">
        <title>Draft genome sequence of Moniliophthora roreri, the causal agent of frosty pod rot of cacao.</title>
        <authorList>
            <person name="Aime M.C."/>
            <person name="Diaz-Valderrama J.R."/>
            <person name="Kijpornyongpan T."/>
            <person name="Phillips-Mora W."/>
        </authorList>
    </citation>
    <scope>NUCLEOTIDE SEQUENCE [LARGE SCALE GENOMIC DNA]</scope>
    <source>
        <strain evidence="2 3">MCA 2952</strain>
    </source>
</reference>
<organism evidence="2 3">
    <name type="scientific">Moniliophthora roreri</name>
    <name type="common">Frosty pod rot fungus</name>
    <name type="synonym">Monilia roreri</name>
    <dbReference type="NCBI Taxonomy" id="221103"/>
    <lineage>
        <taxon>Eukaryota</taxon>
        <taxon>Fungi</taxon>
        <taxon>Dikarya</taxon>
        <taxon>Basidiomycota</taxon>
        <taxon>Agaricomycotina</taxon>
        <taxon>Agaricomycetes</taxon>
        <taxon>Agaricomycetidae</taxon>
        <taxon>Agaricales</taxon>
        <taxon>Marasmiineae</taxon>
        <taxon>Marasmiaceae</taxon>
        <taxon>Moniliophthora</taxon>
    </lineage>
</organism>
<feature type="region of interest" description="Disordered" evidence="1">
    <location>
        <begin position="79"/>
        <end position="219"/>
    </location>
</feature>
<comment type="caution">
    <text evidence="2">The sequence shown here is derived from an EMBL/GenBank/DDBJ whole genome shotgun (WGS) entry which is preliminary data.</text>
</comment>
<name>A0A0W0G5V5_MONRR</name>
<evidence type="ECO:0000256" key="1">
    <source>
        <dbReference type="SAM" id="MobiDB-lite"/>
    </source>
</evidence>
<evidence type="ECO:0000313" key="2">
    <source>
        <dbReference type="EMBL" id="KTB43920.1"/>
    </source>
</evidence>
<dbReference type="AlphaFoldDB" id="A0A0W0G5V5"/>
<evidence type="ECO:0000313" key="3">
    <source>
        <dbReference type="Proteomes" id="UP000054988"/>
    </source>
</evidence>
<sequence>MKVTLKYRVVLENWPLGKIENLSKVSSAVAPLERALAMIKEGKCGFHRMEDGEYAKWKSAYLANLPNIQSEPQVDKNAIQRHSNGRRVQNDKNTTRGPREKNSKSAKTGGKGSKAKKRTAKAMEHDETSAPPACSPTPTSPTRSPTPPTCSPTSPTRSPTCSSTCSSTPLAQCLDQPQPQRLPSPFPDPSAIDPWILNTTPPPGCTNLNSGPADDVAGN</sequence>
<dbReference type="Proteomes" id="UP000054988">
    <property type="component" value="Unassembled WGS sequence"/>
</dbReference>
<protein>
    <submittedName>
        <fullName evidence="2">Uncharacterized protein</fullName>
    </submittedName>
</protein>
<proteinExistence type="predicted"/>
<feature type="compositionally biased region" description="Pro residues" evidence="1">
    <location>
        <begin position="133"/>
        <end position="150"/>
    </location>
</feature>
<feature type="compositionally biased region" description="Low complexity" evidence="1">
    <location>
        <begin position="151"/>
        <end position="169"/>
    </location>
</feature>
<gene>
    <name evidence="2" type="ORF">WG66_3502</name>
</gene>
<feature type="compositionally biased region" description="Basic and acidic residues" evidence="1">
    <location>
        <begin position="88"/>
        <end position="103"/>
    </location>
</feature>
<dbReference type="EMBL" id="LATX01001047">
    <property type="protein sequence ID" value="KTB43920.1"/>
    <property type="molecule type" value="Genomic_DNA"/>
</dbReference>
<accession>A0A0W0G5V5</accession>